<comment type="caution">
    <text evidence="1">The sequence shown here is derived from an EMBL/GenBank/DDBJ whole genome shotgun (WGS) entry which is preliminary data.</text>
</comment>
<organism evidence="1 2">
    <name type="scientific">Datura stramonium</name>
    <name type="common">Jimsonweed</name>
    <name type="synonym">Common thornapple</name>
    <dbReference type="NCBI Taxonomy" id="4076"/>
    <lineage>
        <taxon>Eukaryota</taxon>
        <taxon>Viridiplantae</taxon>
        <taxon>Streptophyta</taxon>
        <taxon>Embryophyta</taxon>
        <taxon>Tracheophyta</taxon>
        <taxon>Spermatophyta</taxon>
        <taxon>Magnoliopsida</taxon>
        <taxon>eudicotyledons</taxon>
        <taxon>Gunneridae</taxon>
        <taxon>Pentapetalae</taxon>
        <taxon>asterids</taxon>
        <taxon>lamiids</taxon>
        <taxon>Solanales</taxon>
        <taxon>Solanaceae</taxon>
        <taxon>Solanoideae</taxon>
        <taxon>Datureae</taxon>
        <taxon>Datura</taxon>
    </lineage>
</organism>
<accession>A0ABS8W6U2</accession>
<name>A0ABS8W6U2_DATST</name>
<sequence>MLGFSARCLVDGVDGGLPKAVRGEERRVTGEGGYGGFCLVRREREKRKWMMWRGDSWCSSIWRLVRLEGREERWRGLCSTKWITNAEQSNELQSLISRGRRQEMRQRREKMKGEGGATVVCNRWLLVATGLGKKERRCGGRGE</sequence>
<dbReference type="Proteomes" id="UP000823775">
    <property type="component" value="Unassembled WGS sequence"/>
</dbReference>
<protein>
    <submittedName>
        <fullName evidence="1">Uncharacterized protein</fullName>
    </submittedName>
</protein>
<dbReference type="EMBL" id="JACEIK010006729">
    <property type="protein sequence ID" value="MCE2056208.1"/>
    <property type="molecule type" value="Genomic_DNA"/>
</dbReference>
<keyword evidence="2" id="KW-1185">Reference proteome</keyword>
<evidence type="ECO:0000313" key="2">
    <source>
        <dbReference type="Proteomes" id="UP000823775"/>
    </source>
</evidence>
<evidence type="ECO:0000313" key="1">
    <source>
        <dbReference type="EMBL" id="MCE2056208.1"/>
    </source>
</evidence>
<proteinExistence type="predicted"/>
<reference evidence="1 2" key="1">
    <citation type="journal article" date="2021" name="BMC Genomics">
        <title>Datura genome reveals duplications of psychoactive alkaloid biosynthetic genes and high mutation rate following tissue culture.</title>
        <authorList>
            <person name="Rajewski A."/>
            <person name="Carter-House D."/>
            <person name="Stajich J."/>
            <person name="Litt A."/>
        </authorList>
    </citation>
    <scope>NUCLEOTIDE SEQUENCE [LARGE SCALE GENOMIC DNA]</scope>
    <source>
        <strain evidence="1">AR-01</strain>
    </source>
</reference>
<gene>
    <name evidence="1" type="ORF">HAX54_044247</name>
</gene>